<dbReference type="EMBL" id="JRES01001410">
    <property type="protein sequence ID" value="KNC23149.1"/>
    <property type="molecule type" value="Genomic_DNA"/>
</dbReference>
<organism evidence="4 5">
    <name type="scientific">Lucilia cuprina</name>
    <name type="common">Green bottle fly</name>
    <name type="synonym">Australian sheep blowfly</name>
    <dbReference type="NCBI Taxonomy" id="7375"/>
    <lineage>
        <taxon>Eukaryota</taxon>
        <taxon>Metazoa</taxon>
        <taxon>Ecdysozoa</taxon>
        <taxon>Arthropoda</taxon>
        <taxon>Hexapoda</taxon>
        <taxon>Insecta</taxon>
        <taxon>Pterygota</taxon>
        <taxon>Neoptera</taxon>
        <taxon>Endopterygota</taxon>
        <taxon>Diptera</taxon>
        <taxon>Brachycera</taxon>
        <taxon>Muscomorpha</taxon>
        <taxon>Oestroidea</taxon>
        <taxon>Calliphoridae</taxon>
        <taxon>Luciliinae</taxon>
        <taxon>Lucilia</taxon>
    </lineage>
</organism>
<feature type="signal peptide" evidence="3">
    <location>
        <begin position="1"/>
        <end position="16"/>
    </location>
</feature>
<feature type="coiled-coil region" evidence="1">
    <location>
        <begin position="148"/>
        <end position="179"/>
    </location>
</feature>
<accession>A0A0L0BV77</accession>
<keyword evidence="1" id="KW-0175">Coiled coil</keyword>
<keyword evidence="3" id="KW-0732">Signal</keyword>
<protein>
    <submittedName>
        <fullName evidence="4">Uncharacterized protein</fullName>
    </submittedName>
</protein>
<dbReference type="Pfam" id="PF05335">
    <property type="entry name" value="DUF745"/>
    <property type="match status" value="1"/>
</dbReference>
<feature type="chain" id="PRO_5005535419" evidence="3">
    <location>
        <begin position="17"/>
        <end position="328"/>
    </location>
</feature>
<evidence type="ECO:0000256" key="2">
    <source>
        <dbReference type="SAM" id="MobiDB-lite"/>
    </source>
</evidence>
<evidence type="ECO:0000256" key="3">
    <source>
        <dbReference type="SAM" id="SignalP"/>
    </source>
</evidence>
<sequence length="328" mass="35973">MRFIILILLIQSFTLARKVKRKGHYVLTHPHSPSPPTTPAPEPPYHFEEVHLDEFHPQNFGNERFGQQETFEPHDHYGQQTIISGTYLIDNGLRSLAKGSADQANSAVASQNAAGKQAAYVAKNSLAQAATQAAGTAVAVLKGKEVLLQRLEEQNVEAHKVMQGELQQLQQAKRSAKAAQFAAQQALNHVSILTAALNNAQSASELAQKSASEAAAELASQIDMVAQAKTKLEQIDTQLYAARLDYEETKDAAEKATLSAQEAQLNANDAALHANVELQNESHGGDVSSIHVHLPPDVNNDDHHHYHHEEHSIVKRRFKNSNEKVKKP</sequence>
<dbReference type="Proteomes" id="UP000037069">
    <property type="component" value="Unassembled WGS sequence"/>
</dbReference>
<feature type="region of interest" description="Disordered" evidence="2">
    <location>
        <begin position="282"/>
        <end position="328"/>
    </location>
</feature>
<evidence type="ECO:0000313" key="4">
    <source>
        <dbReference type="EMBL" id="KNC23149.1"/>
    </source>
</evidence>
<evidence type="ECO:0000256" key="1">
    <source>
        <dbReference type="SAM" id="Coils"/>
    </source>
</evidence>
<dbReference type="PANTHER" id="PTHR37161:SF3">
    <property type="entry name" value="HDC10475"/>
    <property type="match status" value="1"/>
</dbReference>
<gene>
    <name evidence="4" type="ORF">FF38_02506</name>
</gene>
<name>A0A0L0BV77_LUCCU</name>
<dbReference type="InterPro" id="IPR007999">
    <property type="entry name" value="DUF745"/>
</dbReference>
<dbReference type="PANTHER" id="PTHR37161">
    <property type="entry name" value="HDC10475"/>
    <property type="match status" value="1"/>
</dbReference>
<dbReference type="AlphaFoldDB" id="A0A0L0BV77"/>
<dbReference type="OrthoDB" id="8197027at2759"/>
<comment type="caution">
    <text evidence="4">The sequence shown here is derived from an EMBL/GenBank/DDBJ whole genome shotgun (WGS) entry which is preliminary data.</text>
</comment>
<proteinExistence type="predicted"/>
<evidence type="ECO:0000313" key="5">
    <source>
        <dbReference type="Proteomes" id="UP000037069"/>
    </source>
</evidence>
<reference evidence="4 5" key="1">
    <citation type="journal article" date="2015" name="Nat. Commun.">
        <title>Lucilia cuprina genome unlocks parasitic fly biology to underpin future interventions.</title>
        <authorList>
            <person name="Anstead C.A."/>
            <person name="Korhonen P.K."/>
            <person name="Young N.D."/>
            <person name="Hall R.S."/>
            <person name="Jex A.R."/>
            <person name="Murali S.C."/>
            <person name="Hughes D.S."/>
            <person name="Lee S.F."/>
            <person name="Perry T."/>
            <person name="Stroehlein A.J."/>
            <person name="Ansell B.R."/>
            <person name="Breugelmans B."/>
            <person name="Hofmann A."/>
            <person name="Qu J."/>
            <person name="Dugan S."/>
            <person name="Lee S.L."/>
            <person name="Chao H."/>
            <person name="Dinh H."/>
            <person name="Han Y."/>
            <person name="Doddapaneni H.V."/>
            <person name="Worley K.C."/>
            <person name="Muzny D.M."/>
            <person name="Ioannidis P."/>
            <person name="Waterhouse R.M."/>
            <person name="Zdobnov E.M."/>
            <person name="James P.J."/>
            <person name="Bagnall N.H."/>
            <person name="Kotze A.C."/>
            <person name="Gibbs R.A."/>
            <person name="Richards S."/>
            <person name="Batterham P."/>
            <person name="Gasser R.B."/>
        </authorList>
    </citation>
    <scope>NUCLEOTIDE SEQUENCE [LARGE SCALE GENOMIC DNA]</scope>
    <source>
        <strain evidence="4 5">LS</strain>
        <tissue evidence="4">Full body</tissue>
    </source>
</reference>
<keyword evidence="5" id="KW-1185">Reference proteome</keyword>
<feature type="compositionally biased region" description="Basic and acidic residues" evidence="2">
    <location>
        <begin position="300"/>
        <end position="313"/>
    </location>
</feature>